<organism evidence="2 3">
    <name type="scientific">Methylibium petroleiphilum (strain ATCC BAA-1232 / LMG 22953 / PM1)</name>
    <dbReference type="NCBI Taxonomy" id="420662"/>
    <lineage>
        <taxon>Bacteria</taxon>
        <taxon>Pseudomonadati</taxon>
        <taxon>Pseudomonadota</taxon>
        <taxon>Betaproteobacteria</taxon>
        <taxon>Burkholderiales</taxon>
        <taxon>Sphaerotilaceae</taxon>
        <taxon>Methylibium</taxon>
    </lineage>
</organism>
<evidence type="ECO:0000313" key="3">
    <source>
        <dbReference type="Proteomes" id="UP000000366"/>
    </source>
</evidence>
<keyword evidence="3" id="KW-1185">Reference proteome</keyword>
<dbReference type="KEGG" id="mpt:Mpe_A3274"/>
<accession>A2SKY8</accession>
<dbReference type="EMBL" id="CP000555">
    <property type="protein sequence ID" value="ABM96227.1"/>
    <property type="molecule type" value="Genomic_DNA"/>
</dbReference>
<dbReference type="AlphaFoldDB" id="A2SKY8"/>
<sequence length="196" mass="21115">MRRLSVHGVFAAAAAVCAGVLLWQGLHWRQVVALNEAVAAAARPPAEKDAEKKDAPAPRDAPREVRLARAIALAQAGAHDAAFKSYSGLIQPGALDALGRQAQFNLGNMYLRQALAASPGGDAAAPSAETAPLIELAKQRYRDLLRADPGDWDARYNLERALRLAPEEQEAYAEDPNVPVERRRVQLRGMDPGDLP</sequence>
<reference evidence="2 3" key="1">
    <citation type="journal article" date="2007" name="J. Bacteriol.">
        <title>Whole-genome analysis of the methyl tert-butyl ether-degrading beta-proteobacterium Methylibium petroleiphilum PM1.</title>
        <authorList>
            <person name="Kane S.R."/>
            <person name="Chakicherla A.Y."/>
            <person name="Chain P.S.G."/>
            <person name="Schmidt R."/>
            <person name="Shin M.W."/>
            <person name="Legler T.C."/>
            <person name="Scow K.M."/>
            <person name="Larimer F.W."/>
            <person name="Lucas S.M."/>
            <person name="Richardson P.M."/>
            <person name="Hristova K.R."/>
        </authorList>
    </citation>
    <scope>NUCLEOTIDE SEQUENCE [LARGE SCALE GENOMIC DNA]</scope>
    <source>
        <strain evidence="3">ATCC BAA-1232 / LMG 22953 / PM1</strain>
    </source>
</reference>
<evidence type="ECO:0008006" key="4">
    <source>
        <dbReference type="Google" id="ProtNLM"/>
    </source>
</evidence>
<dbReference type="STRING" id="420662.Mpe_A3274"/>
<evidence type="ECO:0000256" key="1">
    <source>
        <dbReference type="SAM" id="MobiDB-lite"/>
    </source>
</evidence>
<dbReference type="HOGENOM" id="CLU_1486426_0_0_4"/>
<dbReference type="Proteomes" id="UP000000366">
    <property type="component" value="Chromosome"/>
</dbReference>
<proteinExistence type="predicted"/>
<dbReference type="SUPFAM" id="SSF48452">
    <property type="entry name" value="TPR-like"/>
    <property type="match status" value="1"/>
</dbReference>
<evidence type="ECO:0000313" key="2">
    <source>
        <dbReference type="EMBL" id="ABM96227.1"/>
    </source>
</evidence>
<name>A2SKY8_METPP</name>
<feature type="region of interest" description="Disordered" evidence="1">
    <location>
        <begin position="168"/>
        <end position="196"/>
    </location>
</feature>
<protein>
    <recommendedName>
        <fullName evidence="4">MxaK protein</fullName>
    </recommendedName>
</protein>
<gene>
    <name evidence="2" type="ordered locus">Mpe_A3274</name>
</gene>
<feature type="region of interest" description="Disordered" evidence="1">
    <location>
        <begin position="43"/>
        <end position="62"/>
    </location>
</feature>
<dbReference type="InterPro" id="IPR011990">
    <property type="entry name" value="TPR-like_helical_dom_sf"/>
</dbReference>
<dbReference type="eggNOG" id="ENOG5032S03">
    <property type="taxonomic scope" value="Bacteria"/>
</dbReference>
<dbReference type="RefSeq" id="WP_011830850.1">
    <property type="nucleotide sequence ID" value="NC_008825.1"/>
</dbReference>
<feature type="compositionally biased region" description="Basic and acidic residues" evidence="1">
    <location>
        <begin position="45"/>
        <end position="62"/>
    </location>
</feature>